<gene>
    <name evidence="1" type="ORF">FWILDA_LOCUS20028</name>
</gene>
<comment type="caution">
    <text evidence="1">The sequence shown here is derived from an EMBL/GenBank/DDBJ whole genome shotgun (WGS) entry which is preliminary data.</text>
</comment>
<reference evidence="1" key="1">
    <citation type="submission" date="2022-08" db="EMBL/GenBank/DDBJ databases">
        <authorList>
            <person name="Kallberg Y."/>
            <person name="Tangrot J."/>
            <person name="Rosling A."/>
        </authorList>
    </citation>
    <scope>NUCLEOTIDE SEQUENCE</scope>
    <source>
        <strain evidence="1">Wild A</strain>
    </source>
</reference>
<dbReference type="AlphaFoldDB" id="A0A9W4X1C0"/>
<dbReference type="EMBL" id="CAMKVN010027368">
    <property type="protein sequence ID" value="CAI2201362.1"/>
    <property type="molecule type" value="Genomic_DNA"/>
</dbReference>
<keyword evidence="2" id="KW-1185">Reference proteome</keyword>
<accession>A0A9W4X1C0</accession>
<feature type="non-terminal residue" evidence="1">
    <location>
        <position position="1"/>
    </location>
</feature>
<dbReference type="OrthoDB" id="2363152at2759"/>
<evidence type="ECO:0000313" key="1">
    <source>
        <dbReference type="EMBL" id="CAI2201362.1"/>
    </source>
</evidence>
<sequence>SRLMGKTKKLEGPCVIEICKRNSVTWRTVTDTVISRRQANKTLPYYIKENDIIYLNCYNAILINITSKFQQHVLERHPHIESEPEISSNEILSFSQAIRIITTILYERKRNLLPTIWTFKEFRLLIESNDK</sequence>
<name>A0A9W4X1C0_9GLOM</name>
<dbReference type="Proteomes" id="UP001153678">
    <property type="component" value="Unassembled WGS sequence"/>
</dbReference>
<feature type="non-terminal residue" evidence="1">
    <location>
        <position position="131"/>
    </location>
</feature>
<organism evidence="1 2">
    <name type="scientific">Funneliformis geosporum</name>
    <dbReference type="NCBI Taxonomy" id="1117311"/>
    <lineage>
        <taxon>Eukaryota</taxon>
        <taxon>Fungi</taxon>
        <taxon>Fungi incertae sedis</taxon>
        <taxon>Mucoromycota</taxon>
        <taxon>Glomeromycotina</taxon>
        <taxon>Glomeromycetes</taxon>
        <taxon>Glomerales</taxon>
        <taxon>Glomeraceae</taxon>
        <taxon>Funneliformis</taxon>
    </lineage>
</organism>
<evidence type="ECO:0000313" key="2">
    <source>
        <dbReference type="Proteomes" id="UP001153678"/>
    </source>
</evidence>
<proteinExistence type="predicted"/>
<protein>
    <submittedName>
        <fullName evidence="1">19160_t:CDS:1</fullName>
    </submittedName>
</protein>